<dbReference type="Proteomes" id="UP000559809">
    <property type="component" value="Unassembled WGS sequence"/>
</dbReference>
<dbReference type="AlphaFoldDB" id="A0A853FVS1"/>
<dbReference type="RefSeq" id="WP_180153508.1">
    <property type="nucleotide sequence ID" value="NZ_JACCEM010000001.1"/>
</dbReference>
<dbReference type="Gene3D" id="3.30.450.40">
    <property type="match status" value="1"/>
</dbReference>
<comment type="caution">
    <text evidence="2">The sequence shown here is derived from an EMBL/GenBank/DDBJ whole genome shotgun (WGS) entry which is preliminary data.</text>
</comment>
<dbReference type="EMBL" id="JACCEM010000001">
    <property type="protein sequence ID" value="NYT48219.1"/>
    <property type="molecule type" value="Genomic_DNA"/>
</dbReference>
<protein>
    <submittedName>
        <fullName evidence="2">GAF domain-containing protein</fullName>
    </submittedName>
</protein>
<feature type="non-terminal residue" evidence="2">
    <location>
        <position position="1"/>
    </location>
</feature>
<organism evidence="2 3">
    <name type="scientific">Parapusillimonas granuli</name>
    <dbReference type="NCBI Taxonomy" id="380911"/>
    <lineage>
        <taxon>Bacteria</taxon>
        <taxon>Pseudomonadati</taxon>
        <taxon>Pseudomonadota</taxon>
        <taxon>Betaproteobacteria</taxon>
        <taxon>Burkholderiales</taxon>
        <taxon>Alcaligenaceae</taxon>
        <taxon>Parapusillimonas</taxon>
    </lineage>
</organism>
<accession>A0A853FVS1</accession>
<name>A0A853FVS1_9BURK</name>
<reference evidence="2 3" key="1">
    <citation type="submission" date="2020-07" db="EMBL/GenBank/DDBJ databases">
        <title>Taxonomic revisions and descriptions of new bacterial species based on genomic comparisons in the high-G+C-content subgroup of the family Alcaligenaceae.</title>
        <authorList>
            <person name="Szabo A."/>
            <person name="Felfoldi T."/>
        </authorList>
    </citation>
    <scope>NUCLEOTIDE SEQUENCE [LARGE SCALE GENOMIC DNA]</scope>
    <source>
        <strain evidence="2 3">LMG 24012</strain>
    </source>
</reference>
<evidence type="ECO:0000313" key="2">
    <source>
        <dbReference type="EMBL" id="NYT48219.1"/>
    </source>
</evidence>
<feature type="region of interest" description="Disordered" evidence="1">
    <location>
        <begin position="44"/>
        <end position="66"/>
    </location>
</feature>
<evidence type="ECO:0000313" key="3">
    <source>
        <dbReference type="Proteomes" id="UP000559809"/>
    </source>
</evidence>
<keyword evidence="3" id="KW-1185">Reference proteome</keyword>
<proteinExistence type="predicted"/>
<evidence type="ECO:0000256" key="1">
    <source>
        <dbReference type="SAM" id="MobiDB-lite"/>
    </source>
</evidence>
<dbReference type="SUPFAM" id="SSF55781">
    <property type="entry name" value="GAF domain-like"/>
    <property type="match status" value="1"/>
</dbReference>
<gene>
    <name evidence="2" type="ORF">H0A72_02740</name>
</gene>
<dbReference type="InterPro" id="IPR029016">
    <property type="entry name" value="GAF-like_dom_sf"/>
</dbReference>
<sequence>GVRSLAAFPVWGQSHWYGFICVEDLENDREWSASEKTFLQTVRAPAPARARAPGGSNAGRAALLSK</sequence>